<proteinExistence type="inferred from homology"/>
<dbReference type="InterPro" id="IPR046953">
    <property type="entry name" value="Spore_GerAC-like_C"/>
</dbReference>
<comment type="similarity">
    <text evidence="2">Belongs to the GerABKC lipoprotein family.</text>
</comment>
<dbReference type="Pfam" id="PF05504">
    <property type="entry name" value="Spore_GerAC"/>
    <property type="match status" value="1"/>
</dbReference>
<dbReference type="GO" id="GO:0009847">
    <property type="term" value="P:spore germination"/>
    <property type="evidence" value="ECO:0007669"/>
    <property type="project" value="InterPro"/>
</dbReference>
<keyword evidence="7" id="KW-0449">Lipoprotein</keyword>
<organism evidence="10 11">
    <name type="scientific">Bacillus cereus</name>
    <dbReference type="NCBI Taxonomy" id="1396"/>
    <lineage>
        <taxon>Bacteria</taxon>
        <taxon>Bacillati</taxon>
        <taxon>Bacillota</taxon>
        <taxon>Bacilli</taxon>
        <taxon>Bacillales</taxon>
        <taxon>Bacillaceae</taxon>
        <taxon>Bacillus</taxon>
        <taxon>Bacillus cereus group</taxon>
    </lineage>
</organism>
<feature type="domain" description="Spore germination GerAC-like C-terminal" evidence="8">
    <location>
        <begin position="207"/>
        <end position="365"/>
    </location>
</feature>
<evidence type="ECO:0000256" key="1">
    <source>
        <dbReference type="ARBA" id="ARBA00004635"/>
    </source>
</evidence>
<accession>A0A9X7QMX1</accession>
<evidence type="ECO:0000256" key="4">
    <source>
        <dbReference type="ARBA" id="ARBA00022729"/>
    </source>
</evidence>
<protein>
    <submittedName>
        <fullName evidence="10">Ger(X)C family spore germination protein</fullName>
    </submittedName>
</protein>
<evidence type="ECO:0000259" key="8">
    <source>
        <dbReference type="Pfam" id="PF05504"/>
    </source>
</evidence>
<dbReference type="PANTHER" id="PTHR35789:SF1">
    <property type="entry name" value="SPORE GERMINATION PROTEIN B3"/>
    <property type="match status" value="1"/>
</dbReference>
<evidence type="ECO:0000256" key="3">
    <source>
        <dbReference type="ARBA" id="ARBA00022544"/>
    </source>
</evidence>
<dbReference type="EMBL" id="CP031778">
    <property type="protein sequence ID" value="QDZ76990.1"/>
    <property type="molecule type" value="Genomic_DNA"/>
</dbReference>
<evidence type="ECO:0000256" key="6">
    <source>
        <dbReference type="ARBA" id="ARBA00023139"/>
    </source>
</evidence>
<dbReference type="InterPro" id="IPR008844">
    <property type="entry name" value="Spore_GerAC-like"/>
</dbReference>
<evidence type="ECO:0000313" key="11">
    <source>
        <dbReference type="Proteomes" id="UP000321735"/>
    </source>
</evidence>
<dbReference type="PROSITE" id="PS51257">
    <property type="entry name" value="PROKAR_LIPOPROTEIN"/>
    <property type="match status" value="1"/>
</dbReference>
<gene>
    <name evidence="10" type="ORF">D0437_29825</name>
</gene>
<dbReference type="PANTHER" id="PTHR35789">
    <property type="entry name" value="SPORE GERMINATION PROTEIN B3"/>
    <property type="match status" value="1"/>
</dbReference>
<evidence type="ECO:0000256" key="7">
    <source>
        <dbReference type="ARBA" id="ARBA00023288"/>
    </source>
</evidence>
<dbReference type="InterPro" id="IPR057336">
    <property type="entry name" value="GerAC_N"/>
</dbReference>
<dbReference type="AlphaFoldDB" id="A0A9X7QMX1"/>
<dbReference type="Proteomes" id="UP000321735">
    <property type="component" value="Chromosome"/>
</dbReference>
<evidence type="ECO:0000259" key="9">
    <source>
        <dbReference type="Pfam" id="PF25198"/>
    </source>
</evidence>
<comment type="subcellular location">
    <subcellularLocation>
        <location evidence="1">Membrane</location>
        <topology evidence="1">Lipid-anchor</topology>
    </subcellularLocation>
</comment>
<dbReference type="InterPro" id="IPR038501">
    <property type="entry name" value="Spore_GerAC_C_sf"/>
</dbReference>
<feature type="domain" description="Spore germination protein N-terminal" evidence="9">
    <location>
        <begin position="22"/>
        <end position="189"/>
    </location>
</feature>
<evidence type="ECO:0000256" key="2">
    <source>
        <dbReference type="ARBA" id="ARBA00007886"/>
    </source>
</evidence>
<sequence length="368" mass="42742">MGLKNIFIYVFLFCFFLTGCRDYRNLEDISLEFVMGLEIDEQDQLMVYTSSPTFKKDTLVKEVSNKVPADTIRNSREKLDEKVLGMIDGSKTQVILVGENIVKKKNWIRYLDVFYRDARNSTTPRVIAIKGSMDKVFFQFQKQQPQLSLYLKKLLATSYQRNNTISTHLQTLRDQQLEQGITPSITRMDVKQKLRINGTILLDDFMKKRIELSTTETKLLRILQGKMHGELPFSCELFSKGQKLSKDRVSFSIRDSAKRVHVKSNENFSFYIPIYLEINITEFSPSFTTTQDIHTIEKRIEDAMNIQYENLITKIQSAHIDPIGLGLYARAYAYPKWMKVSKHWGDALTKSKIQINIKIKIMNKGIIS</sequence>
<keyword evidence="3" id="KW-0309">Germination</keyword>
<evidence type="ECO:0000313" key="10">
    <source>
        <dbReference type="EMBL" id="QDZ76990.1"/>
    </source>
</evidence>
<dbReference type="Pfam" id="PF25198">
    <property type="entry name" value="Spore_GerAC_N"/>
    <property type="match status" value="1"/>
</dbReference>
<dbReference type="GO" id="GO:0016020">
    <property type="term" value="C:membrane"/>
    <property type="evidence" value="ECO:0007669"/>
    <property type="project" value="UniProtKB-SubCell"/>
</dbReference>
<reference evidence="10 11" key="1">
    <citation type="journal article" date="2019" name="Ecotoxicol. Environ. Saf.">
        <title>Microbial characterization of heavy metal resistant bacterial strains isolated from an electroplating wastewater treatment plant.</title>
        <authorList>
            <person name="Cai X."/>
            <person name="Zheng X."/>
            <person name="Zhang D."/>
            <person name="Iqbal W."/>
            <person name="Liu C."/>
            <person name="Yang B."/>
            <person name="Zhao X."/>
            <person name="Lu X."/>
            <person name="Mao Y."/>
        </authorList>
    </citation>
    <scope>NUCLEOTIDE SEQUENCE [LARGE SCALE GENOMIC DNA]</scope>
    <source>
        <strain evidence="10 11">Co1-1</strain>
    </source>
</reference>
<keyword evidence="6" id="KW-0564">Palmitate</keyword>
<name>A0A9X7QMX1_BACCE</name>
<evidence type="ECO:0000256" key="5">
    <source>
        <dbReference type="ARBA" id="ARBA00023136"/>
    </source>
</evidence>
<keyword evidence="4" id="KW-0732">Signal</keyword>
<keyword evidence="5" id="KW-0472">Membrane</keyword>
<dbReference type="Gene3D" id="3.30.300.210">
    <property type="entry name" value="Nutrient germinant receptor protein C, domain 3"/>
    <property type="match status" value="1"/>
</dbReference>
<dbReference type="NCBIfam" id="TIGR02887">
    <property type="entry name" value="spore_ger_x_C"/>
    <property type="match status" value="1"/>
</dbReference>